<keyword evidence="4 12" id="KW-0863">Zinc-finger</keyword>
<protein>
    <recommendedName>
        <fullName evidence="14">C2H2-type domain-containing protein</fullName>
    </recommendedName>
</protein>
<evidence type="ECO:0000256" key="1">
    <source>
        <dbReference type="ARBA" id="ARBA00004123"/>
    </source>
</evidence>
<dbReference type="GO" id="GO:0035118">
    <property type="term" value="P:embryonic pectoral fin morphogenesis"/>
    <property type="evidence" value="ECO:0007669"/>
    <property type="project" value="UniProtKB-ARBA"/>
</dbReference>
<evidence type="ECO:0000256" key="3">
    <source>
        <dbReference type="ARBA" id="ARBA00022737"/>
    </source>
</evidence>
<dbReference type="Gene3D" id="3.30.160.60">
    <property type="entry name" value="Classic Zinc Finger"/>
    <property type="match status" value="3"/>
</dbReference>
<evidence type="ECO:0000256" key="5">
    <source>
        <dbReference type="ARBA" id="ARBA00022833"/>
    </source>
</evidence>
<evidence type="ECO:0000256" key="11">
    <source>
        <dbReference type="ARBA" id="ARBA00038409"/>
    </source>
</evidence>
<evidence type="ECO:0000256" key="4">
    <source>
        <dbReference type="ARBA" id="ARBA00022771"/>
    </source>
</evidence>
<keyword evidence="2" id="KW-0479">Metal-binding</keyword>
<name>A0A3P9MCS8_ORYLA</name>
<evidence type="ECO:0000313" key="16">
    <source>
        <dbReference type="Proteomes" id="UP000265180"/>
    </source>
</evidence>
<feature type="domain" description="C2H2-type" evidence="14">
    <location>
        <begin position="182"/>
        <end position="209"/>
    </location>
</feature>
<feature type="region of interest" description="Disordered" evidence="13">
    <location>
        <begin position="18"/>
        <end position="84"/>
    </location>
</feature>
<dbReference type="GO" id="GO:0008270">
    <property type="term" value="F:zinc ion binding"/>
    <property type="evidence" value="ECO:0007669"/>
    <property type="project" value="UniProtKB-KW"/>
</dbReference>
<sequence length="261" mass="28827">DMSAVQLTASNRWEVLTPVSSGKEDQGVVHIPNSGAGLGGVAAERRLHAEPQRPEQPAGADGRRGHGESRRGGQEAPQGSLYLPQLQRVRRKRVLSVTNIRRSFHAGSPSHRGSGMGKKKQHICHIAGCGKVYGKTSHLRAHLRWHSGERPFVCNWVYCGKRFTRSDELQRHRRTHTGEKRFVCTECAKRFMRSDHLAKHIKTHQNKKGVVPSTTSPPTTDTVITADGTTLILQTTTAHDLVANQEIPLQLVTVAPGEVME</sequence>
<dbReference type="PANTHER" id="PTHR23235">
    <property type="entry name" value="KRUEPPEL-LIKE TRANSCRIPTION FACTOR"/>
    <property type="match status" value="1"/>
</dbReference>
<dbReference type="GO" id="GO:0003677">
    <property type="term" value="F:DNA binding"/>
    <property type="evidence" value="ECO:0007669"/>
    <property type="project" value="UniProtKB-KW"/>
</dbReference>
<reference evidence="15" key="3">
    <citation type="submission" date="2025-08" db="UniProtKB">
        <authorList>
            <consortium name="Ensembl"/>
        </authorList>
    </citation>
    <scope>IDENTIFICATION</scope>
    <source>
        <strain evidence="15">HNI</strain>
    </source>
</reference>
<evidence type="ECO:0000256" key="6">
    <source>
        <dbReference type="ARBA" id="ARBA00023015"/>
    </source>
</evidence>
<evidence type="ECO:0000259" key="14">
    <source>
        <dbReference type="PROSITE" id="PS50157"/>
    </source>
</evidence>
<dbReference type="FunFam" id="3.30.160.60:FF:000014">
    <property type="entry name" value="Transcription factor Sp3"/>
    <property type="match status" value="1"/>
</dbReference>
<feature type="compositionally biased region" description="Basic and acidic residues" evidence="13">
    <location>
        <begin position="43"/>
        <end position="53"/>
    </location>
</feature>
<accession>A0A3P9MCS8</accession>
<keyword evidence="7" id="KW-0238">DNA-binding</keyword>
<dbReference type="SMART" id="SM00355">
    <property type="entry name" value="ZnF_C2H2"/>
    <property type="match status" value="3"/>
</dbReference>
<keyword evidence="5" id="KW-0862">Zinc</keyword>
<reference key="1">
    <citation type="journal article" date="2007" name="Nature">
        <title>The medaka draft genome and insights into vertebrate genome evolution.</title>
        <authorList>
            <person name="Kasahara M."/>
            <person name="Naruse K."/>
            <person name="Sasaki S."/>
            <person name="Nakatani Y."/>
            <person name="Qu W."/>
            <person name="Ahsan B."/>
            <person name="Yamada T."/>
            <person name="Nagayasu Y."/>
            <person name="Doi K."/>
            <person name="Kasai Y."/>
            <person name="Jindo T."/>
            <person name="Kobayashi D."/>
            <person name="Shimada A."/>
            <person name="Toyoda A."/>
            <person name="Kuroki Y."/>
            <person name="Fujiyama A."/>
            <person name="Sasaki T."/>
            <person name="Shimizu A."/>
            <person name="Asakawa S."/>
            <person name="Shimizu N."/>
            <person name="Hashimoto S."/>
            <person name="Yang J."/>
            <person name="Lee Y."/>
            <person name="Matsushima K."/>
            <person name="Sugano S."/>
            <person name="Sakaizumi M."/>
            <person name="Narita T."/>
            <person name="Ohishi K."/>
            <person name="Haga S."/>
            <person name="Ohta F."/>
            <person name="Nomoto H."/>
            <person name="Nogata K."/>
            <person name="Morishita T."/>
            <person name="Endo T."/>
            <person name="Shin-I T."/>
            <person name="Takeda H."/>
            <person name="Morishita S."/>
            <person name="Kohara Y."/>
        </authorList>
    </citation>
    <scope>NUCLEOTIDE SEQUENCE [LARGE SCALE GENOMIC DNA]</scope>
    <source>
        <strain>Hd-rR</strain>
    </source>
</reference>
<dbReference type="PROSITE" id="PS00028">
    <property type="entry name" value="ZINC_FINGER_C2H2_1"/>
    <property type="match status" value="3"/>
</dbReference>
<dbReference type="SUPFAM" id="SSF57667">
    <property type="entry name" value="beta-beta-alpha zinc fingers"/>
    <property type="match status" value="1"/>
</dbReference>
<dbReference type="InterPro" id="IPR036236">
    <property type="entry name" value="Znf_C2H2_sf"/>
</dbReference>
<organism evidence="15 16">
    <name type="scientific">Oryzias latipes</name>
    <name type="common">Japanese rice fish</name>
    <name type="synonym">Japanese killifish</name>
    <dbReference type="NCBI Taxonomy" id="8090"/>
    <lineage>
        <taxon>Eukaryota</taxon>
        <taxon>Metazoa</taxon>
        <taxon>Chordata</taxon>
        <taxon>Craniata</taxon>
        <taxon>Vertebrata</taxon>
        <taxon>Euteleostomi</taxon>
        <taxon>Actinopterygii</taxon>
        <taxon>Neopterygii</taxon>
        <taxon>Teleostei</taxon>
        <taxon>Neoteleostei</taxon>
        <taxon>Acanthomorphata</taxon>
        <taxon>Ovalentaria</taxon>
        <taxon>Atherinomorphae</taxon>
        <taxon>Beloniformes</taxon>
        <taxon>Adrianichthyidae</taxon>
        <taxon>Oryziinae</taxon>
        <taxon>Oryzias</taxon>
    </lineage>
</organism>
<dbReference type="PROSITE" id="PS50157">
    <property type="entry name" value="ZINC_FINGER_C2H2_2"/>
    <property type="match status" value="3"/>
</dbReference>
<feature type="compositionally biased region" description="Basic and acidic residues" evidence="13">
    <location>
        <begin position="61"/>
        <end position="73"/>
    </location>
</feature>
<dbReference type="Ensembl" id="ENSORLT00020021919.1">
    <property type="protein sequence ID" value="ENSORLP00020030639.1"/>
    <property type="gene ID" value="ENSORLG00020015219.1"/>
</dbReference>
<keyword evidence="9" id="KW-0804">Transcription</keyword>
<dbReference type="InterPro" id="IPR013087">
    <property type="entry name" value="Znf_C2H2_type"/>
</dbReference>
<comment type="similarity">
    <text evidence="11">Belongs to the Sp1 C2H2-type zinc-finger protein family.</text>
</comment>
<keyword evidence="8" id="KW-0010">Activator</keyword>
<evidence type="ECO:0000256" key="13">
    <source>
        <dbReference type="SAM" id="MobiDB-lite"/>
    </source>
</evidence>
<dbReference type="PANTHER" id="PTHR23235:SF3">
    <property type="entry name" value="TRANSCRIPTION FACTOR SP3"/>
    <property type="match status" value="1"/>
</dbReference>
<feature type="domain" description="C2H2-type" evidence="14">
    <location>
        <begin position="152"/>
        <end position="181"/>
    </location>
</feature>
<evidence type="ECO:0000256" key="7">
    <source>
        <dbReference type="ARBA" id="ARBA00023125"/>
    </source>
</evidence>
<dbReference type="AlphaFoldDB" id="A0A3P9MCS8"/>
<dbReference type="Pfam" id="PF00096">
    <property type="entry name" value="zf-C2H2"/>
    <property type="match status" value="3"/>
</dbReference>
<dbReference type="GO" id="GO:0005634">
    <property type="term" value="C:nucleus"/>
    <property type="evidence" value="ECO:0007669"/>
    <property type="project" value="UniProtKB-SubCell"/>
</dbReference>
<comment type="subcellular location">
    <subcellularLocation>
        <location evidence="1">Nucleus</location>
    </subcellularLocation>
</comment>
<reference evidence="15 16" key="2">
    <citation type="submission" date="2017-04" db="EMBL/GenBank/DDBJ databases">
        <title>CpG methylation of centromeres and impact of large insertions on vertebrate speciation.</title>
        <authorList>
            <person name="Ichikawa K."/>
            <person name="Yoshimura J."/>
            <person name="Morishita S."/>
        </authorList>
    </citation>
    <scope>NUCLEOTIDE SEQUENCE</scope>
    <source>
        <strain evidence="15 16">HNI</strain>
    </source>
</reference>
<evidence type="ECO:0000256" key="9">
    <source>
        <dbReference type="ARBA" id="ARBA00023163"/>
    </source>
</evidence>
<keyword evidence="3" id="KW-0677">Repeat</keyword>
<evidence type="ECO:0000256" key="10">
    <source>
        <dbReference type="ARBA" id="ARBA00023242"/>
    </source>
</evidence>
<reference evidence="15" key="4">
    <citation type="submission" date="2025-09" db="UniProtKB">
        <authorList>
            <consortium name="Ensembl"/>
        </authorList>
    </citation>
    <scope>IDENTIFICATION</scope>
    <source>
        <strain evidence="15">HNI</strain>
    </source>
</reference>
<evidence type="ECO:0000313" key="15">
    <source>
        <dbReference type="Ensembl" id="ENSORLP00020030639.1"/>
    </source>
</evidence>
<evidence type="ECO:0000256" key="12">
    <source>
        <dbReference type="PROSITE-ProRule" id="PRU00042"/>
    </source>
</evidence>
<dbReference type="FunFam" id="3.30.160.60:FF:000061">
    <property type="entry name" value="Transcription factor Sp3"/>
    <property type="match status" value="1"/>
</dbReference>
<evidence type="ECO:0000256" key="8">
    <source>
        <dbReference type="ARBA" id="ARBA00023159"/>
    </source>
</evidence>
<evidence type="ECO:0000256" key="2">
    <source>
        <dbReference type="ARBA" id="ARBA00022723"/>
    </source>
</evidence>
<keyword evidence="10" id="KW-0539">Nucleus</keyword>
<dbReference type="FunFam" id="3.30.160.60:FF:000026">
    <property type="entry name" value="Transcription factor Sp3"/>
    <property type="match status" value="1"/>
</dbReference>
<dbReference type="Proteomes" id="UP000265180">
    <property type="component" value="Chromosome 22"/>
</dbReference>
<feature type="domain" description="C2H2-type" evidence="14">
    <location>
        <begin position="122"/>
        <end position="151"/>
    </location>
</feature>
<keyword evidence="6" id="KW-0805">Transcription regulation</keyword>
<proteinExistence type="inferred from homology"/>
<dbReference type="GO" id="GO:0045743">
    <property type="term" value="P:positive regulation of fibroblast growth factor receptor signaling pathway"/>
    <property type="evidence" value="ECO:0007669"/>
    <property type="project" value="UniProtKB-ARBA"/>
</dbReference>